<protein>
    <recommendedName>
        <fullName evidence="3">DUF2536 domain-containing protein</fullName>
    </recommendedName>
</protein>
<dbReference type="AlphaFoldDB" id="A0A1A5YHH1"/>
<dbReference type="OrthoDB" id="2454327at2"/>
<dbReference type="InterPro" id="IPR019686">
    <property type="entry name" value="DUF2536"/>
</dbReference>
<reference evidence="1 2" key="1">
    <citation type="submission" date="2016-05" db="EMBL/GenBank/DDBJ databases">
        <title>Paenibacillus oryzae. sp. nov., isolated from the rice root.</title>
        <authorList>
            <person name="Zhang J."/>
            <person name="Zhang X."/>
        </authorList>
    </citation>
    <scope>NUCLEOTIDE SEQUENCE [LARGE SCALE GENOMIC DNA]</scope>
    <source>
        <strain evidence="1 2">1DrF-4</strain>
    </source>
</reference>
<dbReference type="Pfam" id="PF10750">
    <property type="entry name" value="DUF2536"/>
    <property type="match status" value="1"/>
</dbReference>
<gene>
    <name evidence="1" type="ORF">A7K91_05485</name>
</gene>
<organism evidence="1 2">
    <name type="scientific">Paenibacillus oryzae</name>
    <dbReference type="NCBI Taxonomy" id="1844972"/>
    <lineage>
        <taxon>Bacteria</taxon>
        <taxon>Bacillati</taxon>
        <taxon>Bacillota</taxon>
        <taxon>Bacilli</taxon>
        <taxon>Bacillales</taxon>
        <taxon>Paenibacillaceae</taxon>
        <taxon>Paenibacillus</taxon>
    </lineage>
</organism>
<dbReference type="Proteomes" id="UP000092024">
    <property type="component" value="Unassembled WGS sequence"/>
</dbReference>
<sequence length="71" mass="8201">MDFQLDLIDTKIECFEAYSIKELEKQIQAAIEINKALLLDAYAVQHNTVFHPGKEKMMYTAVVHFKLSRAV</sequence>
<dbReference type="EMBL" id="LYPA01000064">
    <property type="protein sequence ID" value="OBR65019.1"/>
    <property type="molecule type" value="Genomic_DNA"/>
</dbReference>
<accession>A0A1A5YHH1</accession>
<evidence type="ECO:0008006" key="3">
    <source>
        <dbReference type="Google" id="ProtNLM"/>
    </source>
</evidence>
<name>A0A1A5YHH1_9BACL</name>
<proteinExistence type="predicted"/>
<evidence type="ECO:0000313" key="1">
    <source>
        <dbReference type="EMBL" id="OBR65019.1"/>
    </source>
</evidence>
<keyword evidence="2" id="KW-1185">Reference proteome</keyword>
<comment type="caution">
    <text evidence="1">The sequence shown here is derived from an EMBL/GenBank/DDBJ whole genome shotgun (WGS) entry which is preliminary data.</text>
</comment>
<evidence type="ECO:0000313" key="2">
    <source>
        <dbReference type="Proteomes" id="UP000092024"/>
    </source>
</evidence>
<dbReference type="RefSeq" id="WP_068684283.1">
    <property type="nucleotide sequence ID" value="NZ_LYPA01000064.1"/>
</dbReference>